<proteinExistence type="predicted"/>
<feature type="domain" description="Nesprin-1 spectrin repeats region" evidence="8">
    <location>
        <begin position="2542"/>
        <end position="2649"/>
    </location>
</feature>
<protein>
    <recommendedName>
        <fullName evidence="8">Nesprin-1 spectrin repeats region domain-containing protein</fullName>
    </recommendedName>
</protein>
<feature type="coiled-coil region" evidence="6">
    <location>
        <begin position="2216"/>
        <end position="2243"/>
    </location>
</feature>
<keyword evidence="2" id="KW-0812">Transmembrane</keyword>
<feature type="coiled-coil region" evidence="6">
    <location>
        <begin position="632"/>
        <end position="706"/>
    </location>
</feature>
<reference evidence="9" key="1">
    <citation type="submission" date="2019-08" db="EMBL/GenBank/DDBJ databases">
        <title>The improved chromosome-level genome for the pearl oyster Pinctada fucata martensii using PacBio sequencing and Hi-C.</title>
        <authorList>
            <person name="Zheng Z."/>
        </authorList>
    </citation>
    <scope>NUCLEOTIDE SEQUENCE</scope>
    <source>
        <strain evidence="9">ZZ-2019</strain>
        <tissue evidence="9">Adductor muscle</tissue>
    </source>
</reference>
<gene>
    <name evidence="9" type="ORF">FSP39_009339</name>
</gene>
<feature type="region of interest" description="Disordered" evidence="7">
    <location>
        <begin position="3447"/>
        <end position="3469"/>
    </location>
</feature>
<comment type="subcellular location">
    <subcellularLocation>
        <location evidence="1">Membrane</location>
    </subcellularLocation>
</comment>
<dbReference type="Proteomes" id="UP001186944">
    <property type="component" value="Unassembled WGS sequence"/>
</dbReference>
<evidence type="ECO:0000313" key="10">
    <source>
        <dbReference type="Proteomes" id="UP001186944"/>
    </source>
</evidence>
<keyword evidence="10" id="KW-1185">Reference proteome</keyword>
<dbReference type="GO" id="GO:0007097">
    <property type="term" value="P:nuclear migration"/>
    <property type="evidence" value="ECO:0007669"/>
    <property type="project" value="TreeGrafter"/>
</dbReference>
<dbReference type="InterPro" id="IPR002017">
    <property type="entry name" value="Spectrin_repeat"/>
</dbReference>
<feature type="region of interest" description="Disordered" evidence="7">
    <location>
        <begin position="3486"/>
        <end position="3527"/>
    </location>
</feature>
<feature type="compositionally biased region" description="Basic and acidic residues" evidence="7">
    <location>
        <begin position="160"/>
        <end position="174"/>
    </location>
</feature>
<feature type="coiled-coil region" evidence="6">
    <location>
        <begin position="182"/>
        <end position="267"/>
    </location>
</feature>
<accession>A0AA88XXA4</accession>
<dbReference type="GO" id="GO:0034993">
    <property type="term" value="C:meiotic nuclear membrane microtubule tethering complex"/>
    <property type="evidence" value="ECO:0007669"/>
    <property type="project" value="TreeGrafter"/>
</dbReference>
<evidence type="ECO:0000313" key="9">
    <source>
        <dbReference type="EMBL" id="KAK3090120.1"/>
    </source>
</evidence>
<feature type="coiled-coil region" evidence="6">
    <location>
        <begin position="2961"/>
        <end position="3019"/>
    </location>
</feature>
<evidence type="ECO:0000256" key="1">
    <source>
        <dbReference type="ARBA" id="ARBA00004370"/>
    </source>
</evidence>
<feature type="compositionally biased region" description="Acidic residues" evidence="7">
    <location>
        <begin position="3028"/>
        <end position="3038"/>
    </location>
</feature>
<feature type="coiled-coil region" evidence="6">
    <location>
        <begin position="1510"/>
        <end position="1579"/>
    </location>
</feature>
<keyword evidence="4" id="KW-1133">Transmembrane helix</keyword>
<dbReference type="InterPro" id="IPR052403">
    <property type="entry name" value="LINC-complex_assoc"/>
</dbReference>
<feature type="region of interest" description="Disordered" evidence="7">
    <location>
        <begin position="3026"/>
        <end position="3102"/>
    </location>
</feature>
<dbReference type="CDD" id="cd00176">
    <property type="entry name" value="SPEC"/>
    <property type="match status" value="9"/>
</dbReference>
<name>A0AA88XXA4_PINIB</name>
<dbReference type="Pfam" id="PF00435">
    <property type="entry name" value="Spectrin"/>
    <property type="match status" value="8"/>
</dbReference>
<dbReference type="GO" id="GO:0005737">
    <property type="term" value="C:cytoplasm"/>
    <property type="evidence" value="ECO:0007669"/>
    <property type="project" value="TreeGrafter"/>
</dbReference>
<keyword evidence="3" id="KW-0677">Repeat</keyword>
<keyword evidence="5" id="KW-0472">Membrane</keyword>
<comment type="caution">
    <text evidence="9">The sequence shown here is derived from an EMBL/GenBank/DDBJ whole genome shotgun (WGS) entry which is preliminary data.</text>
</comment>
<evidence type="ECO:0000256" key="2">
    <source>
        <dbReference type="ARBA" id="ARBA00022692"/>
    </source>
</evidence>
<feature type="compositionally biased region" description="Basic residues" evidence="7">
    <location>
        <begin position="3072"/>
        <end position="3081"/>
    </location>
</feature>
<feature type="compositionally biased region" description="Pro residues" evidence="7">
    <location>
        <begin position="3453"/>
        <end position="3469"/>
    </location>
</feature>
<feature type="coiled-coil region" evidence="6">
    <location>
        <begin position="1281"/>
        <end position="1418"/>
    </location>
</feature>
<sequence length="3560" mass="411184">MQIKDQDLKSTLPEKHAQVDKFKALQEDVHSRQHQFDDLHSMASQVQGADSRLVNFSTQLNTRYQTVKNSLRDLIHKLQDHAREHEAYNENFSECAEWVNTLARRLQVCADMDTYQDCQDWLNSFKEKVHACSDTSGDRLSLQNKLERLKEYAERVGDGEKKLKNTKSLAEKTAKNSSQPGREVLKREMEHLSAEWEDYLNRIQQAEEDLGNALIQWGDFESKFGTCSAWLKEMEQKVKNYELKNTLKEKLNQVEKFKRQREEILSHQPEIDRFTDDAQNLMHTSSDSRLSTQVSQLTNRYRGLLSLVKDLIGKWEKYAQDHQAYENRIGEFNTWLGQADDKLDNCQQPAADQETMEERRTMIQMLLAEKEHGLQKLNAAVESGEKLYPDTAATGREKVRQELRRAKEDWDRLCSSLNDAQRRVDSFLMQWSSYSDGQDQLLKWMADMENALKSDVDLKNTLQEKRMQLQNFRSMQQDISSHQRLVDSVVEKAQGVLQSTNNPEVAGFIKDVSSRYEQIGQAVKTQIRQCDQNVNDHQQYHDASQAAIDWLTLMKDRVSMCADTSGDRHTLQNKLDRVQELLALLPDGSSKMKHSENCGAKAKETTALQGRQAIQQEMDMLKMDWETYSSSVKTLRDNLERAIRQWAKYEEQYDKISHWIRDMEKKVKDFPLRSALEEKMQQYQRYQELMQDIKGHQREVDQFSDEGQTLQQITGEARVATAISQLLSRYQSLQHSVKDILKRCEQNVSDHRHYKEKQADCAQWLVHAKEKFGASADTTGSRNELEDRLEKIQELVADRDAGFNKLNAAIEAGEKLYPNTAAEGREVIRQELRQLKLGWESLFDDLSAAQRKLEVALVHWTSFDDSYGQVEHWLREMESQLDGQLPLRSTLEEKKTQLQNYKVLHQDVLSYQRVIDSVNDKAQTLVHSSSDPQLSKFVTQARSRYQKLCAAAKEHVHDYEQFVADHQQYNDAYNNCIEWLNNIREKLSMCADVSGDRHTIQSRLDKIQSYYTGLLKSVRFPSDIVATKMEGEPKVRNVVELSERVLPNTAPQGKDIVMRETDALKHDWEAFVNALQKTKSDLENCMDQWKEFDTWQDKVSAWLKELEVKVRETELKATLKEKQSQLDKLKHLHRDLIDHQADIDALSDAAQDLVRVSTDTRVISQASQLGTKYQGIYTNVKVSTKYQGIYTNVKELCRRWEQYVLDHQAYAASFDQCKSWLSDMRKKLQLLTDTSGDRRIIQERLAQIQDLMADKEEGLHMLQIALDNLQIVLPNTSVPGRDNMRREMQGLQSEYDTLSADLNDLKTKLDGTLAQWTVYDDSTEQLSRWLKDLEEQLDAESQLQNTLQEKKLQFERVKVQQLNIASQQSTIDNLNDKAENLKATSKDLNLGNQIKQLVLRYEQLLDKVKDLLNRCEKNVKDHQVYRDTFMDASDWLSSMVDKLNACSDVRGDRTAIEAQLQKLQDIYAHTDAGKEKLEITLSKGDIVLPETATQGQELIKEELNMLSSEYEGFTTDCDDLQDNLEKLLDEWRLYEQQYDELSQWIKDTETDMKDESDLKATLEEKTVQLEKQNAIHEEILNKQISFDGLAERAQTLLQSTTDNRLTSQLTQMSSRYTSLIASSKDLLKRYEQYTMDHEQYAEAFTEAATWLQSTRDKLSVCADTSGDRYKIQTQLEKLQEFVVVKEEGQLLIHTANTWGEKTMTNTSIEGREMIRKELQQLQQEWDSMISEVTDTKVMLESCLLQWTDYSDSYDKIQKWLRDMEKRLRETEPKADLSEKRADLQRLKGVYQDVISYEQMIESVGTKAQDLSTRSPVSQATTDTSQLVSKYQTIKDQAMEMLARSEQCVAQHQAYHDTCNSFSQWLRTSREKLSTCSDTYGEKSAIVSKIERAKALTANLGEGVEKLTDATKAGEATLPTTSPTGQTKIRTELGAMKRDFEEYRTMVTEAQDDLERCLSRLNDFEESYNQFNAWLKDTENFLRADLELKSSLEEKKKHWEQYQNYLDEVLAHQSSLDRVNERAQALLQTNADAKTSHAITQLTTRYQGVITMAKDIVKNLEIYFSHHMNYNQNYTEFQDWLTETKQRLRNIHDSSGTKDDVGGKLAKLTELQAAMDLGHNFLRSLLESSERTLPNTSPRGCQTIRQETEHAKQEYENLLTDVSQGKRSLEMALSQWGDFDRNYDQFCSWLSDVENKLRQDPDARADLPEKRSSLEKYKALQADIASHKEVLDKLEEKADHLKDGRPRSLVADLRSRYSKLNTAAKDMMGKLEDQVQGHEEYRRAYIACLDWLANNRHRLQRLSDYSGDRKILQDRLQQLKDFKGEMRQGQDMVNNATQLGERVCSTTAPRGQEAIHKEIQNLKDDWNTFASSVNEMEANLEACIGNWEDLDEEYQRFLQWVEKMEGRVKGLMENKPDQQRKQQQFMEGEDVFDEILKKKLSLEHVKERSDAVGQRSSDPRLSNNMMQLSTKYHSLVSQAKNMVQKLSENARDHKAYNDAFDAAARWLADMDERVQECNDTSGDWHTIQERMEDIKDITNSMDEGLQKVNLVCDLAEKILPNTSSEGKRLIEQQVTELTNEWEKLNLAISECSTMLEGVQDRWNDYEEYYGSLVKWLADMESTLMAEPEPKAQLVEKKTQLDKYKLMLSDVENHHRLVNELAERVANLEALSENPDVADSLADVQNRYDRVRNRAREVVARLERVYHDHLDFHEAQQDSEKWLLQTSFKLMSHNSLNVSSMELTQRQIDKHRALIKEIEDYRRTLDSVNHRGRLLVDENSRVPKLANQVQAQLQNLEESYLNLQSTAEQIRVRLDEAMQRWQQYKDLLERDRHFLRTEFPSWMSDVDKNVPDHLQDAQHKLETVRTERRMNDIRDIIHQWENVDRTRNDIRDWLHSKQEELQDLEQKPAKLHAEAAELDIANLQALREEVQAKGPAIDSFVNRYRDLTKHKPSLVDPVVRAVRDDWEELLGQIENLLEDREQALQASRELQDAQNTMDNDLDDFVKELEKIEAAEATLTDKAVSLKLLGSDDDDDDDGDDDVFKWPTTPRSRPPSRFPSKSSLKHTGRQLPTPTRRRGHRPHDRSHDSLKKGGASAALESESEESGYGETYYTMHASSFDNDAFDSVIDTTMRGTPLGLVENNYSDNDSTVSYITGDFPQADPNDLRDATSQTLGHARTQTNPDMWNGSSRDISTQMPRVMQTQTDEMPRQISRSTQSLQSIGAQTRRSHGSRTDLLKSILSEVKTMKAQRGLDSPQISEDSQSVRSDTTLKKGMLRNLLTDVTMLKDHGAHGEAMTQTQEEQATQTGNRLFPEGDPVRNARHGRIHNLMEEIRDMKGGRISRNTNSPNADMRSNISQVGTPVERSRPMSSVSGANRNSPVRFGVPPRVYAQNGEIPYQNGYDEYAAGPGYMPPQQYMPTPPGIDYPGRRVTQNDINAISDRIQRLQSYQLPPRRTLPPPPAPPPPPPPPQFIVPVYSANPRRVHFRDAPESYGDDLDGFLSDESEYEGVSAPRRGRRRRRNPDLDRLGIEDALDQAFGASKQLKRMSKKMKNSLLDEFAEL</sequence>
<feature type="compositionally biased region" description="Acidic residues" evidence="7">
    <location>
        <begin position="3491"/>
        <end position="3505"/>
    </location>
</feature>
<dbReference type="SMART" id="SM00150">
    <property type="entry name" value="SPEC"/>
    <property type="match status" value="25"/>
</dbReference>
<dbReference type="SUPFAM" id="SSF46966">
    <property type="entry name" value="Spectrin repeat"/>
    <property type="match status" value="24"/>
</dbReference>
<feature type="region of interest" description="Disordered" evidence="7">
    <location>
        <begin position="3540"/>
        <end position="3560"/>
    </location>
</feature>
<dbReference type="PANTHER" id="PTHR47535">
    <property type="entry name" value="MUSCLE-SPECIFIC PROTEIN 300 KDA, ISOFORM G"/>
    <property type="match status" value="1"/>
</dbReference>
<evidence type="ECO:0000256" key="4">
    <source>
        <dbReference type="ARBA" id="ARBA00022989"/>
    </source>
</evidence>
<dbReference type="Pfam" id="PF25034">
    <property type="entry name" value="Spectrin_SYNE1"/>
    <property type="match status" value="2"/>
</dbReference>
<feature type="region of interest" description="Disordered" evidence="7">
    <location>
        <begin position="3358"/>
        <end position="3382"/>
    </location>
</feature>
<dbReference type="Gene3D" id="1.20.58.60">
    <property type="match status" value="17"/>
</dbReference>
<evidence type="ECO:0000256" key="5">
    <source>
        <dbReference type="ARBA" id="ARBA00023136"/>
    </source>
</evidence>
<feature type="coiled-coil region" evidence="6">
    <location>
        <begin position="2649"/>
        <end position="2699"/>
    </location>
</feature>
<organism evidence="9 10">
    <name type="scientific">Pinctada imbricata</name>
    <name type="common">Atlantic pearl-oyster</name>
    <name type="synonym">Pinctada martensii</name>
    <dbReference type="NCBI Taxonomy" id="66713"/>
    <lineage>
        <taxon>Eukaryota</taxon>
        <taxon>Metazoa</taxon>
        <taxon>Spiralia</taxon>
        <taxon>Lophotrochozoa</taxon>
        <taxon>Mollusca</taxon>
        <taxon>Bivalvia</taxon>
        <taxon>Autobranchia</taxon>
        <taxon>Pteriomorphia</taxon>
        <taxon>Pterioida</taxon>
        <taxon>Pterioidea</taxon>
        <taxon>Pteriidae</taxon>
        <taxon>Pinctada</taxon>
    </lineage>
</organism>
<dbReference type="InterPro" id="IPR057057">
    <property type="entry name" value="Spectrin_SYNE1"/>
</dbReference>
<evidence type="ECO:0000256" key="6">
    <source>
        <dbReference type="SAM" id="Coils"/>
    </source>
</evidence>
<dbReference type="GO" id="GO:0005640">
    <property type="term" value="C:nuclear outer membrane"/>
    <property type="evidence" value="ECO:0007669"/>
    <property type="project" value="TreeGrafter"/>
</dbReference>
<keyword evidence="6" id="KW-0175">Coiled coil</keyword>
<feature type="region of interest" description="Disordered" evidence="7">
    <location>
        <begin position="160"/>
        <end position="182"/>
    </location>
</feature>
<feature type="compositionally biased region" description="Polar residues" evidence="7">
    <location>
        <begin position="3366"/>
        <end position="3377"/>
    </location>
</feature>
<feature type="coiled-coil region" evidence="6">
    <location>
        <begin position="2749"/>
        <end position="2818"/>
    </location>
</feature>
<dbReference type="InterPro" id="IPR018159">
    <property type="entry name" value="Spectrin/alpha-actinin"/>
</dbReference>
<dbReference type="PANTHER" id="PTHR47535:SF1">
    <property type="entry name" value="NESPRIN-1"/>
    <property type="match status" value="1"/>
</dbReference>
<feature type="coiled-coil region" evidence="6">
    <location>
        <begin position="1103"/>
        <end position="1139"/>
    </location>
</feature>
<feature type="compositionally biased region" description="Basic residues" evidence="7">
    <location>
        <begin position="3541"/>
        <end position="3550"/>
    </location>
</feature>
<evidence type="ECO:0000259" key="8">
    <source>
        <dbReference type="Pfam" id="PF25034"/>
    </source>
</evidence>
<feature type="domain" description="Nesprin-1 spectrin repeats region" evidence="8">
    <location>
        <begin position="1651"/>
        <end position="1782"/>
    </location>
</feature>
<evidence type="ECO:0000256" key="7">
    <source>
        <dbReference type="SAM" id="MobiDB-lite"/>
    </source>
</evidence>
<dbReference type="GO" id="GO:0051015">
    <property type="term" value="F:actin filament binding"/>
    <property type="evidence" value="ECO:0007669"/>
    <property type="project" value="TreeGrafter"/>
</dbReference>
<dbReference type="EMBL" id="VSWD01000010">
    <property type="protein sequence ID" value="KAK3090120.1"/>
    <property type="molecule type" value="Genomic_DNA"/>
</dbReference>
<evidence type="ECO:0000256" key="3">
    <source>
        <dbReference type="ARBA" id="ARBA00022737"/>
    </source>
</evidence>